<reference evidence="1 2" key="1">
    <citation type="submission" date="2015-07" db="EMBL/GenBank/DDBJ databases">
        <title>ATOL: Assembling a taxonomically balanced genome-scale reconstruction of the evolutionary history of the Enterobacteriaceae.</title>
        <authorList>
            <person name="Plunkett G.III."/>
            <person name="Neeno-Eckwall E.C."/>
            <person name="Glasner J.D."/>
            <person name="Perna N.T."/>
        </authorList>
    </citation>
    <scope>NUCLEOTIDE SEQUENCE [LARGE SCALE GENOMIC DNA]</scope>
    <source>
        <strain evidence="1 2">ATCC 35017</strain>
    </source>
</reference>
<dbReference type="RefSeq" id="WP_162200741.1">
    <property type="nucleotide sequence ID" value="NZ_CAWMUS010000016.1"/>
</dbReference>
<protein>
    <submittedName>
        <fullName evidence="1">ImpJ/VasE family protein</fullName>
    </submittedName>
</protein>
<evidence type="ECO:0000313" key="2">
    <source>
        <dbReference type="Proteomes" id="UP000053226"/>
    </source>
</evidence>
<dbReference type="NCBIfam" id="TIGR03353">
    <property type="entry name" value="VI_chp_4"/>
    <property type="match status" value="1"/>
</dbReference>
<sequence>MDNLLSVIWQEGMFLNPQHFQQNTRYLESYCREVIKQSFPEYYGVSELIIDDSLHHIGKIQVIAAKGIFPDRTPFILNHAITLDLMPEDSGKIIYLAIHLEDIKKQQISTTQEFRYIKVEENIIDNNRVEREYCNIELAKLNVFLIKQGEDLDNYALLPIIKIENINADTSIVLNRNYIPLCLNTKVSDYLIRSIDNIYFLASAKLIKLANRLNNNDQSYTIIKTKDTLWFNSLNSGLTILEQYKEVNNVTLKELYFTFISIANSLLSCEFKMAKKYPVWNIINRNNLLNNVIDDLNFYLKERQNISLTEIILDYHLYTSRRLIRANILNKSKISHCKFILEIECKHSKLELRNKLPAMLKIAGNSDIAACVNNGLSGIDIILIEHLPEELTPKNNCCYFELNKNSELWKIWKEKNELLAIHIDSQIEDVLMKLFVIG</sequence>
<proteinExistence type="predicted"/>
<dbReference type="PANTHER" id="PTHR35566">
    <property type="entry name" value="BLR3599 PROTEIN"/>
    <property type="match status" value="1"/>
</dbReference>
<dbReference type="EMBL" id="LGAA01000016">
    <property type="protein sequence ID" value="KPD02979.1"/>
    <property type="molecule type" value="Genomic_DNA"/>
</dbReference>
<gene>
    <name evidence="1" type="ORF">M992_1467</name>
</gene>
<keyword evidence="2" id="KW-1185">Reference proteome</keyword>
<dbReference type="Pfam" id="PF05936">
    <property type="entry name" value="T6SS_VasE"/>
    <property type="match status" value="1"/>
</dbReference>
<dbReference type="Proteomes" id="UP000053226">
    <property type="component" value="Unassembled WGS sequence"/>
</dbReference>
<dbReference type="AlphaFoldDB" id="A0A0N0Z8G5"/>
<comment type="caution">
    <text evidence="1">The sequence shown here is derived from an EMBL/GenBank/DDBJ whole genome shotgun (WGS) entry which is preliminary data.</text>
</comment>
<dbReference type="InterPro" id="IPR010263">
    <property type="entry name" value="T6SS_TssK"/>
</dbReference>
<dbReference type="PANTHER" id="PTHR35566:SF1">
    <property type="entry name" value="TYPE VI SECRETION SYSTEM BASEPLATE COMPONENT TSSK1"/>
    <property type="match status" value="1"/>
</dbReference>
<accession>A0A0N0Z8G5</accession>
<evidence type="ECO:0000313" key="1">
    <source>
        <dbReference type="EMBL" id="KPD02979.1"/>
    </source>
</evidence>
<name>A0A0N0Z8G5_9GAMM</name>
<organism evidence="1 2">
    <name type="scientific">Moellerella wisconsensis ATCC 35017</name>
    <dbReference type="NCBI Taxonomy" id="1354267"/>
    <lineage>
        <taxon>Bacteria</taxon>
        <taxon>Pseudomonadati</taxon>
        <taxon>Pseudomonadota</taxon>
        <taxon>Gammaproteobacteria</taxon>
        <taxon>Enterobacterales</taxon>
        <taxon>Morganellaceae</taxon>
        <taxon>Moellerella</taxon>
    </lineage>
</organism>